<accession>T1D399</accession>
<protein>
    <submittedName>
        <fullName evidence="1">Uncharacterized protein</fullName>
    </submittedName>
</protein>
<gene>
    <name evidence="1" type="ORF">HFN_0891</name>
</gene>
<comment type="caution">
    <text evidence="1">The sequence shown here is derived from an EMBL/GenBank/DDBJ whole genome shotgun (WGS) entry which is preliminary data.</text>
</comment>
<proteinExistence type="predicted"/>
<evidence type="ECO:0000313" key="1">
    <source>
        <dbReference type="EMBL" id="GAD19651.1"/>
    </source>
</evidence>
<organism evidence="1 2">
    <name type="scientific">Helicobacter fennelliae MRY12-0050</name>
    <dbReference type="NCBI Taxonomy" id="1325130"/>
    <lineage>
        <taxon>Bacteria</taxon>
        <taxon>Pseudomonadati</taxon>
        <taxon>Campylobacterota</taxon>
        <taxon>Epsilonproteobacteria</taxon>
        <taxon>Campylobacterales</taxon>
        <taxon>Helicobacteraceae</taxon>
        <taxon>Helicobacter</taxon>
    </lineage>
</organism>
<reference evidence="1 2" key="1">
    <citation type="journal article" date="2013" name="Genome Announc.">
        <title>Draft Genome Sequence of Helicobacter fennelliae Strain MRY12-0050, Isolated from a Bacteremia Patient.</title>
        <authorList>
            <person name="Rimbara E."/>
            <person name="Matsui M."/>
            <person name="Mori S."/>
            <person name="Suzuki S."/>
            <person name="Suzuki M."/>
            <person name="Kim H."/>
            <person name="Sekizuka T."/>
            <person name="Kuroda M."/>
            <person name="Shibayama K."/>
        </authorList>
    </citation>
    <scope>NUCLEOTIDE SEQUENCE [LARGE SCALE GENOMIC DNA]</scope>
    <source>
        <strain evidence="1 2">MRY12-0050</strain>
    </source>
</reference>
<dbReference type="EMBL" id="BASD01000025">
    <property type="protein sequence ID" value="GAD19651.1"/>
    <property type="molecule type" value="Genomic_DNA"/>
</dbReference>
<sequence length="42" mass="5091">MFLPFKFKIQNRNSNKIYVNLNFISRLNKNLYKNLLESADLK</sequence>
<name>T1D399_9HELI</name>
<dbReference type="STRING" id="1325130.HFN_0891"/>
<evidence type="ECO:0000313" key="2">
    <source>
        <dbReference type="Proteomes" id="UP000018143"/>
    </source>
</evidence>
<dbReference type="AlphaFoldDB" id="T1D399"/>
<keyword evidence="2" id="KW-1185">Reference proteome</keyword>
<dbReference type="Proteomes" id="UP000018143">
    <property type="component" value="Unassembled WGS sequence"/>
</dbReference>